<dbReference type="WBParaSite" id="Bm17487.1">
    <property type="protein sequence ID" value="Bm17487.1"/>
    <property type="gene ID" value="WBGene00268630"/>
</dbReference>
<accession>A0A5S6PDP7</accession>
<evidence type="ECO:0000313" key="3">
    <source>
        <dbReference type="WBParaSite" id="Bm17487.1"/>
    </source>
</evidence>
<accession>A0A4E9FAE3</accession>
<proteinExistence type="predicted"/>
<reference evidence="3" key="3">
    <citation type="submission" date="2019-12" db="UniProtKB">
        <authorList>
            <consortium name="WormBaseParasite"/>
        </authorList>
    </citation>
    <scope>IDENTIFICATION</scope>
</reference>
<dbReference type="CTD" id="66058814"/>
<sequence length="73" mass="7449">MIQCDIVTINKYLLQAGTMSLASWCNVSCKLVQCLLQAGACLLQAGACLLQAGACLLQAGACLLQAGAMSLAS</sequence>
<dbReference type="KEGG" id="bmy:BM_BM17487"/>
<dbReference type="Proteomes" id="UP000006672">
    <property type="component" value="Unassembled WGS sequence"/>
</dbReference>
<gene>
    <name evidence="1 3" type="primary">Bm17487</name>
    <name evidence="1" type="ORF">BM_BM17487</name>
</gene>
<evidence type="ECO:0000313" key="1">
    <source>
        <dbReference type="EMBL" id="VIO93342.1"/>
    </source>
</evidence>
<name>A0A4E9FAE3_BRUMA</name>
<dbReference type="RefSeq" id="XP_042934227.1">
    <property type="nucleotide sequence ID" value="XM_043078293.1"/>
</dbReference>
<dbReference type="GeneID" id="66058814"/>
<keyword evidence="2" id="KW-1185">Reference proteome</keyword>
<evidence type="ECO:0000313" key="2">
    <source>
        <dbReference type="Proteomes" id="UP000006672"/>
    </source>
</evidence>
<dbReference type="AlphaFoldDB" id="A0A4E9FAE3"/>
<organism evidence="1">
    <name type="scientific">Brugia malayi</name>
    <name type="common">Filarial nematode worm</name>
    <dbReference type="NCBI Taxonomy" id="6279"/>
    <lineage>
        <taxon>Eukaryota</taxon>
        <taxon>Metazoa</taxon>
        <taxon>Ecdysozoa</taxon>
        <taxon>Nematoda</taxon>
        <taxon>Chromadorea</taxon>
        <taxon>Rhabditida</taxon>
        <taxon>Spirurina</taxon>
        <taxon>Spiruromorpha</taxon>
        <taxon>Filarioidea</taxon>
        <taxon>Onchocercidae</taxon>
        <taxon>Brugia</taxon>
    </lineage>
</organism>
<protein>
    <submittedName>
        <fullName evidence="1 3">Uncharacterized protein</fullName>
    </submittedName>
</protein>
<reference evidence="1" key="2">
    <citation type="submission" date="2019-04" db="EMBL/GenBank/DDBJ databases">
        <authorList>
            <person name="Howe K."/>
            <person name="Paulini M."/>
            <person name="Williams G."/>
        </authorList>
    </citation>
    <scope>NUCLEOTIDE SEQUENCE [LARGE SCALE GENOMIC DNA]</scope>
    <source>
        <strain evidence="1">FR3</strain>
    </source>
</reference>
<reference evidence="2" key="1">
    <citation type="journal article" date="2007" name="Science">
        <title>Draft genome of the filarial nematode parasite Brugia malayi.</title>
        <authorList>
            <person name="Ghedin E."/>
            <person name="Wang S."/>
            <person name="Spiro D."/>
            <person name="Caler E."/>
            <person name="Zhao Q."/>
            <person name="Crabtree J."/>
            <person name="Allen J.E."/>
            <person name="Delcher A.L."/>
            <person name="Guiliano D.B."/>
            <person name="Miranda-Saavedra D."/>
            <person name="Angiuoli S.V."/>
            <person name="Creasy T."/>
            <person name="Amedeo P."/>
            <person name="Haas B."/>
            <person name="El-Sayed N.M."/>
            <person name="Wortman J.R."/>
            <person name="Feldblyum T."/>
            <person name="Tallon L."/>
            <person name="Schatz M."/>
            <person name="Shumway M."/>
            <person name="Koo H."/>
            <person name="Salzberg S.L."/>
            <person name="Schobel S."/>
            <person name="Pertea M."/>
            <person name="Pop M."/>
            <person name="White O."/>
            <person name="Barton G.J."/>
            <person name="Carlow C.K."/>
            <person name="Crawford M.J."/>
            <person name="Daub J."/>
            <person name="Dimmic M.W."/>
            <person name="Estes C.F."/>
            <person name="Foster J.M."/>
            <person name="Ganatra M."/>
            <person name="Gregory W.F."/>
            <person name="Johnson N.M."/>
            <person name="Jin J."/>
            <person name="Komuniecki R."/>
            <person name="Korf I."/>
            <person name="Kumar S."/>
            <person name="Laney S."/>
            <person name="Li B.W."/>
            <person name="Li W."/>
            <person name="Lindblom T.H."/>
            <person name="Lustigman S."/>
            <person name="Ma D."/>
            <person name="Maina C.V."/>
            <person name="Martin D.M."/>
            <person name="McCarter J.P."/>
            <person name="McReynolds L."/>
            <person name="Mitreva M."/>
            <person name="Nutman T.B."/>
            <person name="Parkinson J."/>
            <person name="Peregrin-Alvarez J.M."/>
            <person name="Poole C."/>
            <person name="Ren Q."/>
            <person name="Saunders L."/>
            <person name="Sluder A.E."/>
            <person name="Smith K."/>
            <person name="Stanke M."/>
            <person name="Unnasch T.R."/>
            <person name="Ware J."/>
            <person name="Wei A.D."/>
            <person name="Weil G."/>
            <person name="Williams D.J."/>
            <person name="Zhang Y."/>
            <person name="Williams S.A."/>
            <person name="Fraser-Liggett C."/>
            <person name="Slatko B."/>
            <person name="Blaxter M.L."/>
            <person name="Scott A.L."/>
        </authorList>
    </citation>
    <scope>NUCLEOTIDE SEQUENCE</scope>
    <source>
        <strain evidence="2">FR3</strain>
    </source>
</reference>
<dbReference type="EMBL" id="CAAKNF010000193">
    <property type="protein sequence ID" value="VIO93342.1"/>
    <property type="molecule type" value="Genomic_DNA"/>
</dbReference>